<evidence type="ECO:0000313" key="2">
    <source>
        <dbReference type="EMBL" id="VDP91989.1"/>
    </source>
</evidence>
<feature type="compositionally biased region" description="Low complexity" evidence="1">
    <location>
        <begin position="1"/>
        <end position="10"/>
    </location>
</feature>
<feature type="compositionally biased region" description="Basic residues" evidence="1">
    <location>
        <begin position="11"/>
        <end position="23"/>
    </location>
</feature>
<feature type="region of interest" description="Disordered" evidence="1">
    <location>
        <begin position="1"/>
        <end position="26"/>
    </location>
</feature>
<feature type="region of interest" description="Disordered" evidence="1">
    <location>
        <begin position="48"/>
        <end position="70"/>
    </location>
</feature>
<protein>
    <submittedName>
        <fullName evidence="2">Uncharacterized protein</fullName>
    </submittedName>
</protein>
<organism evidence="2 3">
    <name type="scientific">Echinostoma caproni</name>
    <dbReference type="NCBI Taxonomy" id="27848"/>
    <lineage>
        <taxon>Eukaryota</taxon>
        <taxon>Metazoa</taxon>
        <taxon>Spiralia</taxon>
        <taxon>Lophotrochozoa</taxon>
        <taxon>Platyhelminthes</taxon>
        <taxon>Trematoda</taxon>
        <taxon>Digenea</taxon>
        <taxon>Plagiorchiida</taxon>
        <taxon>Echinostomata</taxon>
        <taxon>Echinostomatoidea</taxon>
        <taxon>Echinostomatidae</taxon>
        <taxon>Echinostoma</taxon>
    </lineage>
</organism>
<name>A0A3P8L8Y2_9TREM</name>
<proteinExistence type="predicted"/>
<keyword evidence="3" id="KW-1185">Reference proteome</keyword>
<dbReference type="Proteomes" id="UP000272942">
    <property type="component" value="Unassembled WGS sequence"/>
</dbReference>
<dbReference type="EMBL" id="UZAN01058343">
    <property type="protein sequence ID" value="VDP91989.1"/>
    <property type="molecule type" value="Genomic_DNA"/>
</dbReference>
<dbReference type="AlphaFoldDB" id="A0A3P8L8Y2"/>
<evidence type="ECO:0000256" key="1">
    <source>
        <dbReference type="SAM" id="MobiDB-lite"/>
    </source>
</evidence>
<accession>A0A3P8L8Y2</accession>
<gene>
    <name evidence="2" type="ORF">ECPE_LOCUS14717</name>
</gene>
<sequence length="100" mass="11421">MGETTKVPMPKVKRNKKKGRSKAGRIEAKKQNIRFERKMFGIMNVLGVTKSDEKKKSDKKSKKEDEPQELARASDALVVRRKLAKKRLKSALDVLIPSKE</sequence>
<feature type="compositionally biased region" description="Basic and acidic residues" evidence="1">
    <location>
        <begin position="50"/>
        <end position="65"/>
    </location>
</feature>
<reference evidence="2 3" key="1">
    <citation type="submission" date="2018-11" db="EMBL/GenBank/DDBJ databases">
        <authorList>
            <consortium name="Pathogen Informatics"/>
        </authorList>
    </citation>
    <scope>NUCLEOTIDE SEQUENCE [LARGE SCALE GENOMIC DNA]</scope>
    <source>
        <strain evidence="2 3">Egypt</strain>
    </source>
</reference>
<evidence type="ECO:0000313" key="3">
    <source>
        <dbReference type="Proteomes" id="UP000272942"/>
    </source>
</evidence>